<protein>
    <submittedName>
        <fullName evidence="4">N-acetyltransferase</fullName>
    </submittedName>
</protein>
<comment type="caution">
    <text evidence="4">The sequence shown here is derived from an EMBL/GenBank/DDBJ whole genome shotgun (WGS) entry which is preliminary data.</text>
</comment>
<sequence>MAELTLFADLSADPITMTTRLAPSALPLGILLRPARETDVEAMGALRAESTGRTDVETSVAEVRATVEGGDGDYLAAASKVAVDEQDQVVAFVQTVGRTADGTDPFVVRVHTQPPWRGRGLGRALLIEAMRAAAERSDRVGLRVDSANGEALSLCRSLGFVEDGAAAPSPRPSASAPTG</sequence>
<dbReference type="GO" id="GO:0016747">
    <property type="term" value="F:acyltransferase activity, transferring groups other than amino-acyl groups"/>
    <property type="evidence" value="ECO:0007669"/>
    <property type="project" value="InterPro"/>
</dbReference>
<keyword evidence="2" id="KW-0012">Acyltransferase</keyword>
<evidence type="ECO:0000313" key="5">
    <source>
        <dbReference type="Proteomes" id="UP000252770"/>
    </source>
</evidence>
<evidence type="ECO:0000259" key="3">
    <source>
        <dbReference type="PROSITE" id="PS51186"/>
    </source>
</evidence>
<accession>A0A367YXR4</accession>
<name>A0A367YXR4_9ACTN</name>
<dbReference type="EMBL" id="QOUI01000005">
    <property type="protein sequence ID" value="RCK69731.1"/>
    <property type="molecule type" value="Genomic_DNA"/>
</dbReference>
<feature type="domain" description="N-acetyltransferase" evidence="3">
    <location>
        <begin position="30"/>
        <end position="179"/>
    </location>
</feature>
<dbReference type="AlphaFoldDB" id="A0A367YXR4"/>
<dbReference type="InterPro" id="IPR000182">
    <property type="entry name" value="GNAT_dom"/>
</dbReference>
<dbReference type="PROSITE" id="PS51186">
    <property type="entry name" value="GNAT"/>
    <property type="match status" value="1"/>
</dbReference>
<dbReference type="RefSeq" id="WP_114126491.1">
    <property type="nucleotide sequence ID" value="NZ_QOUI01000005.1"/>
</dbReference>
<dbReference type="PANTHER" id="PTHR43877">
    <property type="entry name" value="AMINOALKYLPHOSPHONATE N-ACETYLTRANSFERASE-RELATED-RELATED"/>
    <property type="match status" value="1"/>
</dbReference>
<dbReference type="CDD" id="cd04301">
    <property type="entry name" value="NAT_SF"/>
    <property type="match status" value="1"/>
</dbReference>
<dbReference type="Gene3D" id="3.40.630.30">
    <property type="match status" value="1"/>
</dbReference>
<organism evidence="4 5">
    <name type="scientific">Desertihabitans brevis</name>
    <dbReference type="NCBI Taxonomy" id="2268447"/>
    <lineage>
        <taxon>Bacteria</taxon>
        <taxon>Bacillati</taxon>
        <taxon>Actinomycetota</taxon>
        <taxon>Actinomycetes</taxon>
        <taxon>Propionibacteriales</taxon>
        <taxon>Propionibacteriaceae</taxon>
        <taxon>Desertihabitans</taxon>
    </lineage>
</organism>
<evidence type="ECO:0000256" key="1">
    <source>
        <dbReference type="ARBA" id="ARBA00022679"/>
    </source>
</evidence>
<keyword evidence="1 4" id="KW-0808">Transferase</keyword>
<gene>
    <name evidence="4" type="ORF">DT076_09855</name>
</gene>
<reference evidence="4 5" key="1">
    <citation type="submission" date="2018-07" db="EMBL/GenBank/DDBJ databases">
        <title>Desertimonas flava gen. nov. sp. nov.</title>
        <authorList>
            <person name="Liu S."/>
        </authorList>
    </citation>
    <scope>NUCLEOTIDE SEQUENCE [LARGE SCALE GENOMIC DNA]</scope>
    <source>
        <strain evidence="4 5">16Sb5-5</strain>
    </source>
</reference>
<proteinExistence type="predicted"/>
<dbReference type="Pfam" id="PF00583">
    <property type="entry name" value="Acetyltransf_1"/>
    <property type="match status" value="1"/>
</dbReference>
<dbReference type="Proteomes" id="UP000252770">
    <property type="component" value="Unassembled WGS sequence"/>
</dbReference>
<dbReference type="InterPro" id="IPR016181">
    <property type="entry name" value="Acyl_CoA_acyltransferase"/>
</dbReference>
<keyword evidence="5" id="KW-1185">Reference proteome</keyword>
<evidence type="ECO:0000256" key="2">
    <source>
        <dbReference type="ARBA" id="ARBA00023315"/>
    </source>
</evidence>
<dbReference type="PANTHER" id="PTHR43877:SF2">
    <property type="entry name" value="AMINOALKYLPHOSPHONATE N-ACETYLTRANSFERASE-RELATED"/>
    <property type="match status" value="1"/>
</dbReference>
<evidence type="ECO:0000313" key="4">
    <source>
        <dbReference type="EMBL" id="RCK69731.1"/>
    </source>
</evidence>
<dbReference type="InterPro" id="IPR050832">
    <property type="entry name" value="Bact_Acetyltransf"/>
</dbReference>
<dbReference type="SUPFAM" id="SSF55729">
    <property type="entry name" value="Acyl-CoA N-acyltransferases (Nat)"/>
    <property type="match status" value="1"/>
</dbReference>